<dbReference type="STRING" id="1793963.AXI58_05290"/>
<protein>
    <submittedName>
        <fullName evidence="2">Transcriptional regulator</fullName>
    </submittedName>
</protein>
<dbReference type="Proteomes" id="UP000075430">
    <property type="component" value="Unassembled WGS sequence"/>
</dbReference>
<comment type="caution">
    <text evidence="2">The sequence shown here is derived from an EMBL/GenBank/DDBJ whole genome shotgun (WGS) entry which is preliminary data.</text>
</comment>
<dbReference type="InterPro" id="IPR010982">
    <property type="entry name" value="Lambda_DNA-bd_dom_sf"/>
</dbReference>
<name>A0A150F288_9BACI</name>
<dbReference type="OrthoDB" id="9804186at2"/>
<dbReference type="InterPro" id="IPR001387">
    <property type="entry name" value="Cro/C1-type_HTH"/>
</dbReference>
<evidence type="ECO:0000313" key="2">
    <source>
        <dbReference type="EMBL" id="KXZ13095.1"/>
    </source>
</evidence>
<feature type="domain" description="HTH cro/C1-type" evidence="1">
    <location>
        <begin position="45"/>
        <end position="65"/>
    </location>
</feature>
<dbReference type="Pfam" id="PF13443">
    <property type="entry name" value="HTH_26"/>
    <property type="match status" value="1"/>
</dbReference>
<dbReference type="GO" id="GO:0003677">
    <property type="term" value="F:DNA binding"/>
    <property type="evidence" value="ECO:0007669"/>
    <property type="project" value="InterPro"/>
</dbReference>
<evidence type="ECO:0000313" key="3">
    <source>
        <dbReference type="Proteomes" id="UP000075430"/>
    </source>
</evidence>
<dbReference type="Gene3D" id="1.10.260.40">
    <property type="entry name" value="lambda repressor-like DNA-binding domains"/>
    <property type="match status" value="1"/>
</dbReference>
<sequence>MQLLTINLRYIMADKRINSLTELMKLTGLSRNALKKLWHEDEPETIKLETLIKICDALQVRLSDLVEYVPDEK</sequence>
<evidence type="ECO:0000259" key="1">
    <source>
        <dbReference type="PROSITE" id="PS50943"/>
    </source>
</evidence>
<dbReference type="AlphaFoldDB" id="A0A150F288"/>
<organism evidence="2 3">
    <name type="scientific">Bacillus nakamurai</name>
    <dbReference type="NCBI Taxonomy" id="1793963"/>
    <lineage>
        <taxon>Bacteria</taxon>
        <taxon>Bacillati</taxon>
        <taxon>Bacillota</taxon>
        <taxon>Bacilli</taxon>
        <taxon>Bacillales</taxon>
        <taxon>Bacillaceae</taxon>
        <taxon>Bacillus</taxon>
    </lineage>
</organism>
<accession>A0A150F288</accession>
<gene>
    <name evidence="2" type="ORF">AXI58_05290</name>
</gene>
<proteinExistence type="predicted"/>
<keyword evidence="3" id="KW-1185">Reference proteome</keyword>
<dbReference type="PROSITE" id="PS50943">
    <property type="entry name" value="HTH_CROC1"/>
    <property type="match status" value="1"/>
</dbReference>
<dbReference type="EMBL" id="LSBA01000039">
    <property type="protein sequence ID" value="KXZ13095.1"/>
    <property type="molecule type" value="Genomic_DNA"/>
</dbReference>
<dbReference type="SUPFAM" id="SSF47413">
    <property type="entry name" value="lambda repressor-like DNA-binding domains"/>
    <property type="match status" value="1"/>
</dbReference>
<reference evidence="3" key="1">
    <citation type="submission" date="2016-02" db="EMBL/GenBank/DDBJ databases">
        <authorList>
            <person name="Dunlap C."/>
        </authorList>
    </citation>
    <scope>NUCLEOTIDE SEQUENCE [LARGE SCALE GENOMIC DNA]</scope>
    <source>
        <strain evidence="3">NRRL B-41092</strain>
    </source>
</reference>